<keyword evidence="2" id="KW-0521">NADP</keyword>
<dbReference type="OrthoDB" id="47007at2759"/>
<dbReference type="PANTHER" id="PTHR42760">
    <property type="entry name" value="SHORT-CHAIN DEHYDROGENASES/REDUCTASES FAMILY MEMBER"/>
    <property type="match status" value="1"/>
</dbReference>
<protein>
    <submittedName>
        <fullName evidence="3">Uncharacterized protein</fullName>
    </submittedName>
</protein>
<dbReference type="EMBL" id="LVKK01000092">
    <property type="protein sequence ID" value="OAG36427.1"/>
    <property type="molecule type" value="Genomic_DNA"/>
</dbReference>
<gene>
    <name evidence="3" type="ORF">AYO21_09412</name>
</gene>
<dbReference type="PANTHER" id="PTHR42760:SF124">
    <property type="entry name" value="SHORT-CHAIN DEHYDROGENASE_REDUCTASE"/>
    <property type="match status" value="1"/>
</dbReference>
<comment type="caution">
    <text evidence="3">The sequence shown here is derived from an EMBL/GenBank/DDBJ whole genome shotgun (WGS) entry which is preliminary data.</text>
</comment>
<dbReference type="Gene3D" id="3.40.50.720">
    <property type="entry name" value="NAD(P)-binding Rossmann-like Domain"/>
    <property type="match status" value="1"/>
</dbReference>
<keyword evidence="4" id="KW-1185">Reference proteome</keyword>
<dbReference type="FunFam" id="3.40.50.720:FF:000084">
    <property type="entry name" value="Short-chain dehydrogenase reductase"/>
    <property type="match status" value="1"/>
</dbReference>
<evidence type="ECO:0000313" key="4">
    <source>
        <dbReference type="Proteomes" id="UP000077002"/>
    </source>
</evidence>
<dbReference type="PRINTS" id="PR00080">
    <property type="entry name" value="SDRFAMILY"/>
</dbReference>
<dbReference type="Proteomes" id="UP000077002">
    <property type="component" value="Unassembled WGS sequence"/>
</dbReference>
<proteinExistence type="inferred from homology"/>
<reference evidence="3 4" key="1">
    <citation type="submission" date="2016-03" db="EMBL/GenBank/DDBJ databases">
        <title>Draft genome sequence of the Fonsecaea monophora CBS 269.37.</title>
        <authorList>
            <person name="Bombassaro A."/>
            <person name="Vinicius W.A."/>
            <person name="De Hoog S."/>
            <person name="Sun J."/>
            <person name="Souza E.M."/>
            <person name="Raittz R.T."/>
            <person name="Costa F."/>
            <person name="Leao A.C."/>
            <person name="Tadra-Sfeir M.Z."/>
            <person name="Baura V."/>
            <person name="Balsanelli E."/>
            <person name="Pedrosa F.O."/>
            <person name="Moreno L.F."/>
            <person name="Steffens M.B."/>
            <person name="Xi L."/>
            <person name="Bocca A.L."/>
            <person name="Felipe M.S."/>
            <person name="Teixeira M."/>
            <person name="Telles Filho F.Q."/>
            <person name="Azevedo C.M."/>
            <person name="Gomes R."/>
            <person name="Vicente V.A."/>
        </authorList>
    </citation>
    <scope>NUCLEOTIDE SEQUENCE [LARGE SCALE GENOMIC DNA]</scope>
    <source>
        <strain evidence="3 4">CBS 269.37</strain>
    </source>
</reference>
<evidence type="ECO:0000313" key="3">
    <source>
        <dbReference type="EMBL" id="OAG36427.1"/>
    </source>
</evidence>
<comment type="similarity">
    <text evidence="1">Belongs to the short-chain dehydrogenases/reductases (SDR) family.</text>
</comment>
<dbReference type="CDD" id="cd05233">
    <property type="entry name" value="SDR_c"/>
    <property type="match status" value="1"/>
</dbReference>
<dbReference type="GeneID" id="34604547"/>
<dbReference type="InterPro" id="IPR020904">
    <property type="entry name" value="Sc_DH/Rdtase_CS"/>
</dbReference>
<dbReference type="Pfam" id="PF13561">
    <property type="entry name" value="adh_short_C2"/>
    <property type="match status" value="1"/>
</dbReference>
<evidence type="ECO:0000256" key="1">
    <source>
        <dbReference type="ARBA" id="ARBA00006484"/>
    </source>
</evidence>
<accession>A0A177EWJ7</accession>
<dbReference type="InterPro" id="IPR002347">
    <property type="entry name" value="SDR_fam"/>
</dbReference>
<dbReference type="AlphaFoldDB" id="A0A177EWJ7"/>
<dbReference type="PROSITE" id="PS00061">
    <property type="entry name" value="ADH_SHORT"/>
    <property type="match status" value="1"/>
</dbReference>
<dbReference type="RefSeq" id="XP_022508379.1">
    <property type="nucleotide sequence ID" value="XM_022659347.1"/>
</dbReference>
<evidence type="ECO:0000256" key="2">
    <source>
        <dbReference type="ARBA" id="ARBA00022857"/>
    </source>
</evidence>
<dbReference type="SUPFAM" id="SSF51735">
    <property type="entry name" value="NAD(P)-binding Rossmann-fold domains"/>
    <property type="match status" value="1"/>
</dbReference>
<organism evidence="3 4">
    <name type="scientific">Fonsecaea monophora</name>
    <dbReference type="NCBI Taxonomy" id="254056"/>
    <lineage>
        <taxon>Eukaryota</taxon>
        <taxon>Fungi</taxon>
        <taxon>Dikarya</taxon>
        <taxon>Ascomycota</taxon>
        <taxon>Pezizomycotina</taxon>
        <taxon>Eurotiomycetes</taxon>
        <taxon>Chaetothyriomycetidae</taxon>
        <taxon>Chaetothyriales</taxon>
        <taxon>Herpotrichiellaceae</taxon>
        <taxon>Fonsecaea</taxon>
    </lineage>
</organism>
<name>A0A177EWJ7_9EURO</name>
<dbReference type="PRINTS" id="PR00081">
    <property type="entry name" value="GDHRDH"/>
</dbReference>
<dbReference type="GO" id="GO:0016616">
    <property type="term" value="F:oxidoreductase activity, acting on the CH-OH group of donors, NAD or NADP as acceptor"/>
    <property type="evidence" value="ECO:0007669"/>
    <property type="project" value="TreeGrafter"/>
</dbReference>
<dbReference type="InterPro" id="IPR036291">
    <property type="entry name" value="NAD(P)-bd_dom_sf"/>
</dbReference>
<sequence>MAQKTLQGKVALVTGASSGMGRGIALGLANQGVAIICCDLKPEANPEGFEKDLQTTTVDVILAQGGQAVFFKVDISIMSDIEKAFSEGIAKLTREPLQKFGRLDIVVNCAGYWAPFRKFAVEDDDLWQKMANVNLLGTSKCNRLAIQQFLKQEVDEEWGSRGKIVNVSSCAGSIAFPYEVAYSATKAAINHMTRAGALDHAQDSININCIAPGVVATGMARKNFEDGDIIKHMKKATPWPRLGTVEDIAGTALFLCSKQSSWLTGQVFAVDGGMTLGVPP</sequence>